<reference evidence="3" key="2">
    <citation type="submission" date="2019-09" db="UniProtKB">
        <authorList>
            <consortium name="WormBaseParasite"/>
        </authorList>
    </citation>
    <scope>IDENTIFICATION</scope>
</reference>
<reference evidence="1 2" key="1">
    <citation type="submission" date="2018-11" db="EMBL/GenBank/DDBJ databases">
        <authorList>
            <consortium name="Pathogen Informatics"/>
        </authorList>
    </citation>
    <scope>NUCLEOTIDE SEQUENCE [LARGE SCALE GENOMIC DNA]</scope>
</reference>
<dbReference type="WBParaSite" id="HPBE_0001227901-mRNA-1">
    <property type="protein sequence ID" value="HPBE_0001227901-mRNA-1"/>
    <property type="gene ID" value="HPBE_0001227901"/>
</dbReference>
<name>A0A183FVE8_HELPZ</name>
<accession>A0A3P7ZMN1</accession>
<proteinExistence type="predicted"/>
<dbReference type="EMBL" id="UZAH01027433">
    <property type="protein sequence ID" value="VDO91599.1"/>
    <property type="molecule type" value="Genomic_DNA"/>
</dbReference>
<evidence type="ECO:0000313" key="1">
    <source>
        <dbReference type="EMBL" id="VDO91599.1"/>
    </source>
</evidence>
<protein>
    <submittedName>
        <fullName evidence="1 3">Uncharacterized protein</fullName>
    </submittedName>
</protein>
<accession>A0A183FVE8</accession>
<gene>
    <name evidence="1" type="ORF">HPBE_LOCUS12280</name>
</gene>
<evidence type="ECO:0000313" key="3">
    <source>
        <dbReference type="WBParaSite" id="HPBE_0001227901-mRNA-1"/>
    </source>
</evidence>
<sequence>MYSTRPLYNKRLPRLAENYHLIAAARPDRAGVGVKADSLASSRRAPAGESHASARPRSILLLRFRLCVPAPDAFRRRRRRPFFPSPHVAHSDHDLGVLSWWRRQRQRRRQRTGWLEFRDVLRNRRLSRLAHQRSFATVKGKSAAAADDDDDEIRR</sequence>
<dbReference type="AlphaFoldDB" id="A0A183FVE8"/>
<organism evidence="2 3">
    <name type="scientific">Heligmosomoides polygyrus</name>
    <name type="common">Parasitic roundworm</name>
    <dbReference type="NCBI Taxonomy" id="6339"/>
    <lineage>
        <taxon>Eukaryota</taxon>
        <taxon>Metazoa</taxon>
        <taxon>Ecdysozoa</taxon>
        <taxon>Nematoda</taxon>
        <taxon>Chromadorea</taxon>
        <taxon>Rhabditida</taxon>
        <taxon>Rhabditina</taxon>
        <taxon>Rhabditomorpha</taxon>
        <taxon>Strongyloidea</taxon>
        <taxon>Heligmosomidae</taxon>
        <taxon>Heligmosomoides</taxon>
    </lineage>
</organism>
<dbReference type="Proteomes" id="UP000050761">
    <property type="component" value="Unassembled WGS sequence"/>
</dbReference>
<keyword evidence="2" id="KW-1185">Reference proteome</keyword>
<evidence type="ECO:0000313" key="2">
    <source>
        <dbReference type="Proteomes" id="UP000050761"/>
    </source>
</evidence>